<reference evidence="8 9" key="1">
    <citation type="submission" date="2013-07" db="EMBL/GenBank/DDBJ databases">
        <title>Comparative Genomic and Metabolomic Analysis of Twelve Strains of Pseudoalteromonas luteoviolacea.</title>
        <authorList>
            <person name="Vynne N.G."/>
            <person name="Mansson M."/>
            <person name="Gram L."/>
        </authorList>
    </citation>
    <scope>NUCLEOTIDE SEQUENCE [LARGE SCALE GENOMIC DNA]</scope>
    <source>
        <strain evidence="8 9">CPMOR-1</strain>
    </source>
</reference>
<dbReference type="PRINTS" id="PR00105">
    <property type="entry name" value="C5METTRFRASE"/>
</dbReference>
<proteinExistence type="inferred from homology"/>
<dbReference type="Gene3D" id="3.90.120.10">
    <property type="entry name" value="DNA Methylase, subunit A, domain 2"/>
    <property type="match status" value="1"/>
</dbReference>
<evidence type="ECO:0000313" key="9">
    <source>
        <dbReference type="Proteomes" id="UP000076486"/>
    </source>
</evidence>
<dbReference type="InterPro" id="IPR001525">
    <property type="entry name" value="C5_MeTfrase"/>
</dbReference>
<dbReference type="RefSeq" id="WP_063369841.1">
    <property type="nucleotide sequence ID" value="NZ_AUYC01000066.1"/>
</dbReference>
<protein>
    <recommendedName>
        <fullName evidence="1">DNA (cytosine-5-)-methyltransferase</fullName>
        <ecNumber evidence="1">2.1.1.37</ecNumber>
    </recommendedName>
</protein>
<dbReference type="PANTHER" id="PTHR10629:SF52">
    <property type="entry name" value="DNA (CYTOSINE-5)-METHYLTRANSFERASE 1"/>
    <property type="match status" value="1"/>
</dbReference>
<accession>A0A161YF90</accession>
<keyword evidence="5" id="KW-0680">Restriction system</keyword>
<feature type="active site" evidence="7">
    <location>
        <position position="73"/>
    </location>
</feature>
<comment type="catalytic activity">
    <reaction evidence="6">
        <text>a 2'-deoxycytidine in DNA + S-adenosyl-L-methionine = a 5-methyl-2'-deoxycytidine in DNA + S-adenosyl-L-homocysteine + H(+)</text>
        <dbReference type="Rhea" id="RHEA:13681"/>
        <dbReference type="Rhea" id="RHEA-COMP:11369"/>
        <dbReference type="Rhea" id="RHEA-COMP:11370"/>
        <dbReference type="ChEBI" id="CHEBI:15378"/>
        <dbReference type="ChEBI" id="CHEBI:57856"/>
        <dbReference type="ChEBI" id="CHEBI:59789"/>
        <dbReference type="ChEBI" id="CHEBI:85452"/>
        <dbReference type="ChEBI" id="CHEBI:85454"/>
        <dbReference type="EC" id="2.1.1.37"/>
    </reaction>
</comment>
<organism evidence="8 9">
    <name type="scientific">Pseudoalteromonas luteoviolacea CPMOR-1</name>
    <dbReference type="NCBI Taxonomy" id="1365248"/>
    <lineage>
        <taxon>Bacteria</taxon>
        <taxon>Pseudomonadati</taxon>
        <taxon>Pseudomonadota</taxon>
        <taxon>Gammaproteobacteria</taxon>
        <taxon>Alteromonadales</taxon>
        <taxon>Pseudoalteromonadaceae</taxon>
        <taxon>Pseudoalteromonas</taxon>
    </lineage>
</organism>
<keyword evidence="3 7" id="KW-0808">Transferase</keyword>
<evidence type="ECO:0000256" key="5">
    <source>
        <dbReference type="ARBA" id="ARBA00022747"/>
    </source>
</evidence>
<dbReference type="Pfam" id="PF00145">
    <property type="entry name" value="DNA_methylase"/>
    <property type="match status" value="2"/>
</dbReference>
<evidence type="ECO:0000256" key="7">
    <source>
        <dbReference type="PROSITE-ProRule" id="PRU01016"/>
    </source>
</evidence>
<evidence type="ECO:0000256" key="3">
    <source>
        <dbReference type="ARBA" id="ARBA00022679"/>
    </source>
</evidence>
<dbReference type="GO" id="GO:0032259">
    <property type="term" value="P:methylation"/>
    <property type="evidence" value="ECO:0007669"/>
    <property type="project" value="UniProtKB-KW"/>
</dbReference>
<dbReference type="SUPFAM" id="SSF53335">
    <property type="entry name" value="S-adenosyl-L-methionine-dependent methyltransferases"/>
    <property type="match status" value="1"/>
</dbReference>
<dbReference type="InterPro" id="IPR029063">
    <property type="entry name" value="SAM-dependent_MTases_sf"/>
</dbReference>
<evidence type="ECO:0000256" key="6">
    <source>
        <dbReference type="ARBA" id="ARBA00047422"/>
    </source>
</evidence>
<keyword evidence="4 7" id="KW-0949">S-adenosyl-L-methionine</keyword>
<evidence type="ECO:0000256" key="4">
    <source>
        <dbReference type="ARBA" id="ARBA00022691"/>
    </source>
</evidence>
<gene>
    <name evidence="8" type="ORF">N473_26250</name>
</gene>
<dbReference type="Gene3D" id="3.40.50.150">
    <property type="entry name" value="Vaccinia Virus protein VP39"/>
    <property type="match status" value="1"/>
</dbReference>
<name>A0A161YF90_9GAMM</name>
<evidence type="ECO:0000313" key="8">
    <source>
        <dbReference type="EMBL" id="KZN58921.1"/>
    </source>
</evidence>
<dbReference type="PROSITE" id="PS51679">
    <property type="entry name" value="SAM_MT_C5"/>
    <property type="match status" value="1"/>
</dbReference>
<dbReference type="Proteomes" id="UP000076486">
    <property type="component" value="Unassembled WGS sequence"/>
</dbReference>
<evidence type="ECO:0000256" key="1">
    <source>
        <dbReference type="ARBA" id="ARBA00011975"/>
    </source>
</evidence>
<comment type="similarity">
    <text evidence="7">Belongs to the class I-like SAM-binding methyltransferase superfamily. C5-methyltransferase family.</text>
</comment>
<dbReference type="GO" id="GO:0009307">
    <property type="term" value="P:DNA restriction-modification system"/>
    <property type="evidence" value="ECO:0007669"/>
    <property type="project" value="UniProtKB-KW"/>
</dbReference>
<dbReference type="AlphaFoldDB" id="A0A161YF90"/>
<keyword evidence="2 7" id="KW-0489">Methyltransferase</keyword>
<dbReference type="EC" id="2.1.1.37" evidence="1"/>
<comment type="caution">
    <text evidence="8">The sequence shown here is derived from an EMBL/GenBank/DDBJ whole genome shotgun (WGS) entry which is preliminary data.</text>
</comment>
<evidence type="ECO:0000256" key="2">
    <source>
        <dbReference type="ARBA" id="ARBA00022603"/>
    </source>
</evidence>
<dbReference type="PATRIC" id="fig|1365248.3.peg.4725"/>
<dbReference type="PANTHER" id="PTHR10629">
    <property type="entry name" value="CYTOSINE-SPECIFIC METHYLTRANSFERASE"/>
    <property type="match status" value="1"/>
</dbReference>
<dbReference type="InterPro" id="IPR050390">
    <property type="entry name" value="C5-Methyltransferase"/>
</dbReference>
<dbReference type="GO" id="GO:0003677">
    <property type="term" value="F:DNA binding"/>
    <property type="evidence" value="ECO:0007669"/>
    <property type="project" value="TreeGrafter"/>
</dbReference>
<dbReference type="GO" id="GO:0003886">
    <property type="term" value="F:DNA (cytosine-5-)-methyltransferase activity"/>
    <property type="evidence" value="ECO:0007669"/>
    <property type="project" value="UniProtKB-EC"/>
</dbReference>
<sequence length="293" mass="33009">MQISINSYFCGAGLFDSGLLDAGININQAFELDRDAVKTYKHNFGDHIKHCDIAEELVLEQDTCHGMVFTYPCTKYSTIADIHGTRTGDELFLHALRHLAIAKPEFYVVENVPGMRAFPLVMEAMTKMPDYYVQVFCPIQATTWLPQRRDRLIIVGTRRSFSIRPPASTKQLPLSAVLESDPQVTLPKAITARMNGEYRDLPIISDPDKGDIAPTCVAHYAKDKSTRLVVDKRFPMGVRPYSVREFARLQGLNDGFKFPVSNTSAYKQIGNGVPRPVGQWVGDEMTRYMNQLN</sequence>
<dbReference type="EMBL" id="AUYC01000066">
    <property type="protein sequence ID" value="KZN58921.1"/>
    <property type="molecule type" value="Genomic_DNA"/>
</dbReference>
<dbReference type="GO" id="GO:0044027">
    <property type="term" value="P:negative regulation of gene expression via chromosomal CpG island methylation"/>
    <property type="evidence" value="ECO:0007669"/>
    <property type="project" value="TreeGrafter"/>
</dbReference>